<dbReference type="Pfam" id="PF23598">
    <property type="entry name" value="LRR_14"/>
    <property type="match status" value="1"/>
</dbReference>
<dbReference type="SUPFAM" id="SSF51735">
    <property type="entry name" value="NAD(P)-binding Rossmann-fold domains"/>
    <property type="match status" value="1"/>
</dbReference>
<dbReference type="Gene3D" id="3.40.50.720">
    <property type="entry name" value="NAD(P)-binding Rossmann-like Domain"/>
    <property type="match status" value="1"/>
</dbReference>
<evidence type="ECO:0000256" key="8">
    <source>
        <dbReference type="ARBA" id="ARBA00023180"/>
    </source>
</evidence>
<dbReference type="InterPro" id="IPR013149">
    <property type="entry name" value="ADH-like_C"/>
</dbReference>
<evidence type="ECO:0000259" key="11">
    <source>
        <dbReference type="SMART" id="SM00829"/>
    </source>
</evidence>
<sequence length="1058" mass="116478">MKAIVITSPGGPEVLQLKEVEDPEIKDDEVLIKVSAAAVSRADTLQRQGKHPPAKGDSEYPGLECSGTVEAVGKDVTRWKLGDQVCALIGGGGYAEKVAVPEGQVLPVPPGVSLQDAASFPEVTCTVWSTIFMMSHLSSGETLLVHGGSSGIGTFAIQIAKHYGARVFVTAGSLEKLVACRDLGADVGINYKTEDFVARVKEETGGKGVDVILDNVGGPYFQRNLDSLSIGGRLFIIGFMGGTLTEVNLSGILARRLTVQAAGLRSRTKQNKSEIVSEVEKNVWPAIAAGKVKPVVYKYLPLDQAAEAHRLMESSQHIDPTQCFLAENHTLFMAAKFLYSLGFVILFLLSLSFSSYSCFDHQKQSLLHFRSLLRSATNSSLLEDWNSTSQCCHWERIICSSTSPFTVTELHLNSLHTKGNSTVSSYVLTPLFHITSLTLLDISFNFFQGGIPAQGWDNLTSLLYLDMSQNFFNGSIPKQLYHLRYLTYLSLSANNRLSGSLSPEVGYLRSLITLDLDFNNLVGTIPKEIGNLTKLRSLYLDSNGLSGPIPSSFFNLTQLQNLDLHYNQLELQIPSFIGRLRSLSILDLSSNKFIGGIPVSVLNLTQLQDLDLSDNQLSLQIPEDIGHLTNLSTLDLSKNKFTGRIPPSIWNLSKLVNLVLEDNSLSGEIPSWLFDIKTLNVLYLGGNRLTWKHNNSRIAPKFTLLELSLRSCGLTGKVPQWISSQKYLSYLDLSKNELQETFPFWLAEMQLLYMILSDNHLAGALPQQLFKDTLTFLDLSRNNFSGELPENIGDANQIIVLMLSENNFFGTLPSSMSYMQSLELLDISKNKFSGDTFPVFGDGLELVNFSSNEFSGEIPATFSKRTRVLFLGNNRFEGALPRKFINLINLEQLDLRNIKIEGEFPKFLSKISTLQILSLRNTSLQGPLPSNIAKLSNLRILDISNNNLTGSIPQELGNITGMIDVPTNVSILQSYSTAPFVVDETPIHVSELIVDWKRSMLALPSAPGRDDVYCLLDLSKNKLSGEIPTVIDNLKGLKIMNMSYNALSGKIPSSFGGL</sequence>
<dbReference type="CDD" id="cd05276">
    <property type="entry name" value="p53_inducible_oxidoreductase"/>
    <property type="match status" value="1"/>
</dbReference>
<evidence type="ECO:0000256" key="5">
    <source>
        <dbReference type="ARBA" id="ARBA00022737"/>
    </source>
</evidence>
<evidence type="ECO:0000256" key="4">
    <source>
        <dbReference type="ARBA" id="ARBA00022729"/>
    </source>
</evidence>
<dbReference type="FunFam" id="3.80.10.10:FF:000095">
    <property type="entry name" value="LRR receptor-like serine/threonine-protein kinase GSO1"/>
    <property type="match status" value="1"/>
</dbReference>
<dbReference type="Pfam" id="PF08263">
    <property type="entry name" value="LRRNT_2"/>
    <property type="match status" value="1"/>
</dbReference>
<dbReference type="SUPFAM" id="SSF52047">
    <property type="entry name" value="RNI-like"/>
    <property type="match status" value="1"/>
</dbReference>
<dbReference type="Pfam" id="PF00560">
    <property type="entry name" value="LRR_1"/>
    <property type="match status" value="4"/>
</dbReference>
<dbReference type="SMART" id="SM00365">
    <property type="entry name" value="LRR_SD22"/>
    <property type="match status" value="4"/>
</dbReference>
<keyword evidence="6 10" id="KW-1133">Transmembrane helix</keyword>
<keyword evidence="5" id="KW-0677">Repeat</keyword>
<dbReference type="Pfam" id="PF00107">
    <property type="entry name" value="ADH_zinc_N"/>
    <property type="match status" value="1"/>
</dbReference>
<dbReference type="Pfam" id="PF08240">
    <property type="entry name" value="ADH_N"/>
    <property type="match status" value="1"/>
</dbReference>
<organism evidence="12 13">
    <name type="scientific">Oldenlandia corymbosa var. corymbosa</name>
    <dbReference type="NCBI Taxonomy" id="529605"/>
    <lineage>
        <taxon>Eukaryota</taxon>
        <taxon>Viridiplantae</taxon>
        <taxon>Streptophyta</taxon>
        <taxon>Embryophyta</taxon>
        <taxon>Tracheophyta</taxon>
        <taxon>Spermatophyta</taxon>
        <taxon>Magnoliopsida</taxon>
        <taxon>eudicotyledons</taxon>
        <taxon>Gunneridae</taxon>
        <taxon>Pentapetalae</taxon>
        <taxon>asterids</taxon>
        <taxon>lamiids</taxon>
        <taxon>Gentianales</taxon>
        <taxon>Rubiaceae</taxon>
        <taxon>Rubioideae</taxon>
        <taxon>Spermacoceae</taxon>
        <taxon>Hedyotis-Oldenlandia complex</taxon>
        <taxon>Oldenlandia</taxon>
    </lineage>
</organism>
<dbReference type="PRINTS" id="PR00019">
    <property type="entry name" value="LEURICHRPT"/>
</dbReference>
<dbReference type="Proteomes" id="UP001161247">
    <property type="component" value="Chromosome 1"/>
</dbReference>
<dbReference type="AlphaFoldDB" id="A0AAV1BXQ5"/>
<dbReference type="InterPro" id="IPR020843">
    <property type="entry name" value="ER"/>
</dbReference>
<dbReference type="GO" id="GO:0051707">
    <property type="term" value="P:response to other organism"/>
    <property type="evidence" value="ECO:0007669"/>
    <property type="project" value="UniProtKB-ARBA"/>
</dbReference>
<name>A0AAV1BXQ5_OLDCO</name>
<protein>
    <submittedName>
        <fullName evidence="12">OLC1v1021685C1</fullName>
    </submittedName>
</protein>
<dbReference type="Gene3D" id="3.80.10.10">
    <property type="entry name" value="Ribonuclease Inhibitor"/>
    <property type="match status" value="6"/>
</dbReference>
<dbReference type="InterPro" id="IPR013210">
    <property type="entry name" value="LRR_N_plant-typ"/>
</dbReference>
<evidence type="ECO:0000256" key="3">
    <source>
        <dbReference type="ARBA" id="ARBA00022692"/>
    </source>
</evidence>
<dbReference type="InterPro" id="IPR001611">
    <property type="entry name" value="Leu-rich_rpt"/>
</dbReference>
<dbReference type="InterPro" id="IPR011032">
    <property type="entry name" value="GroES-like_sf"/>
</dbReference>
<reference evidence="12" key="1">
    <citation type="submission" date="2023-03" db="EMBL/GenBank/DDBJ databases">
        <authorList>
            <person name="Julca I."/>
        </authorList>
    </citation>
    <scope>NUCLEOTIDE SEQUENCE</scope>
</reference>
<evidence type="ECO:0000256" key="1">
    <source>
        <dbReference type="ARBA" id="ARBA00004167"/>
    </source>
</evidence>
<keyword evidence="4" id="KW-0732">Signal</keyword>
<feature type="transmembrane region" description="Helical" evidence="10">
    <location>
        <begin position="337"/>
        <end position="356"/>
    </location>
</feature>
<evidence type="ECO:0000313" key="13">
    <source>
        <dbReference type="Proteomes" id="UP001161247"/>
    </source>
</evidence>
<dbReference type="PANTHER" id="PTHR48010">
    <property type="entry name" value="OS05G0588300 PROTEIN"/>
    <property type="match status" value="1"/>
</dbReference>
<dbReference type="EMBL" id="OX459118">
    <property type="protein sequence ID" value="CAI9087578.1"/>
    <property type="molecule type" value="Genomic_DNA"/>
</dbReference>
<dbReference type="GO" id="GO:0006952">
    <property type="term" value="P:defense response"/>
    <property type="evidence" value="ECO:0007669"/>
    <property type="project" value="UniProtKB-ARBA"/>
</dbReference>
<keyword evidence="8" id="KW-0325">Glycoprotein</keyword>
<dbReference type="FunFam" id="3.80.10.10:FF:000041">
    <property type="entry name" value="LRR receptor-like serine/threonine-protein kinase ERECTA"/>
    <property type="match status" value="1"/>
</dbReference>
<dbReference type="InterPro" id="IPR050994">
    <property type="entry name" value="At_inactive_RLKs"/>
</dbReference>
<dbReference type="InterPro" id="IPR032675">
    <property type="entry name" value="LRR_dom_sf"/>
</dbReference>
<dbReference type="InterPro" id="IPR013154">
    <property type="entry name" value="ADH-like_N"/>
</dbReference>
<dbReference type="InterPro" id="IPR003591">
    <property type="entry name" value="Leu-rich_rpt_typical-subtyp"/>
</dbReference>
<evidence type="ECO:0000256" key="9">
    <source>
        <dbReference type="SAM" id="MobiDB-lite"/>
    </source>
</evidence>
<dbReference type="NCBIfam" id="TIGR02824">
    <property type="entry name" value="quinone_pig3"/>
    <property type="match status" value="1"/>
</dbReference>
<dbReference type="GO" id="GO:0016491">
    <property type="term" value="F:oxidoreductase activity"/>
    <property type="evidence" value="ECO:0007669"/>
    <property type="project" value="InterPro"/>
</dbReference>
<comment type="subcellular location">
    <subcellularLocation>
        <location evidence="1">Membrane</location>
        <topology evidence="1">Single-pass membrane protein</topology>
    </subcellularLocation>
</comment>
<feature type="domain" description="Enoyl reductase (ER)" evidence="11">
    <location>
        <begin position="10"/>
        <end position="318"/>
    </location>
</feature>
<dbReference type="SMART" id="SM00829">
    <property type="entry name" value="PKS_ER"/>
    <property type="match status" value="1"/>
</dbReference>
<evidence type="ECO:0000256" key="7">
    <source>
        <dbReference type="ARBA" id="ARBA00023136"/>
    </source>
</evidence>
<accession>A0AAV1BXQ5</accession>
<dbReference type="SUPFAM" id="SSF52058">
    <property type="entry name" value="L domain-like"/>
    <property type="match status" value="1"/>
</dbReference>
<keyword evidence="7 10" id="KW-0472">Membrane</keyword>
<keyword evidence="2" id="KW-0433">Leucine-rich repeat</keyword>
<evidence type="ECO:0000256" key="10">
    <source>
        <dbReference type="SAM" id="Phobius"/>
    </source>
</evidence>
<evidence type="ECO:0000313" key="12">
    <source>
        <dbReference type="EMBL" id="CAI9087578.1"/>
    </source>
</evidence>
<evidence type="ECO:0000256" key="6">
    <source>
        <dbReference type="ARBA" id="ARBA00022989"/>
    </source>
</evidence>
<gene>
    <name evidence="12" type="ORF">OLC1_LOCUS363</name>
</gene>
<dbReference type="InterPro" id="IPR036291">
    <property type="entry name" value="NAD(P)-bd_dom_sf"/>
</dbReference>
<dbReference type="SMART" id="SM00369">
    <property type="entry name" value="LRR_TYP"/>
    <property type="match status" value="7"/>
</dbReference>
<keyword evidence="13" id="KW-1185">Reference proteome</keyword>
<dbReference type="Gene3D" id="3.90.180.10">
    <property type="entry name" value="Medium-chain alcohol dehydrogenases, catalytic domain"/>
    <property type="match status" value="1"/>
</dbReference>
<keyword evidence="3 10" id="KW-0812">Transmembrane</keyword>
<dbReference type="SUPFAM" id="SSF50129">
    <property type="entry name" value="GroES-like"/>
    <property type="match status" value="1"/>
</dbReference>
<dbReference type="GO" id="GO:0016020">
    <property type="term" value="C:membrane"/>
    <property type="evidence" value="ECO:0007669"/>
    <property type="project" value="UniProtKB-SubCell"/>
</dbReference>
<feature type="region of interest" description="Disordered" evidence="9">
    <location>
        <begin position="42"/>
        <end position="62"/>
    </location>
</feature>
<dbReference type="PANTHER" id="PTHR48010:SF58">
    <property type="entry name" value="RECEPTOR PROTEIN KINASE-LIKE PROTEIN ZAR1"/>
    <property type="match status" value="1"/>
</dbReference>
<dbReference type="InterPro" id="IPR055414">
    <property type="entry name" value="LRR_R13L4/SHOC2-like"/>
</dbReference>
<evidence type="ECO:0000256" key="2">
    <source>
        <dbReference type="ARBA" id="ARBA00022614"/>
    </source>
</evidence>
<dbReference type="InterPro" id="IPR014189">
    <property type="entry name" value="Quinone_OxRdtase_PIG3"/>
</dbReference>
<proteinExistence type="predicted"/>